<keyword evidence="2" id="KW-1185">Reference proteome</keyword>
<reference evidence="1 2" key="1">
    <citation type="journal article" date="2008" name="J. Bacteriol.">
        <title>The genome of Heliobacterium modesticaldum, a phototrophic representative of the Firmicutes containing the simplest photosynthetic apparatus.</title>
        <authorList>
            <person name="Sattley W.M."/>
            <person name="Madigan M.T."/>
            <person name="Swingley W.D."/>
            <person name="Cheung P.C."/>
            <person name="Clocksin K.M."/>
            <person name="Conrad A.L."/>
            <person name="Dejesa L.C."/>
            <person name="Honchak B.M."/>
            <person name="Jung D.O."/>
            <person name="Karbach L.E."/>
            <person name="Kurdoglu A."/>
            <person name="Lahiri S."/>
            <person name="Mastrian S.D."/>
            <person name="Page L.E."/>
            <person name="Taylor H.L."/>
            <person name="Wang Z.T."/>
            <person name="Raymond J."/>
            <person name="Chen M."/>
            <person name="Blankenship R.E."/>
            <person name="Touchman J.W."/>
        </authorList>
    </citation>
    <scope>NUCLEOTIDE SEQUENCE [LARGE SCALE GENOMIC DNA]</scope>
    <source>
        <strain evidence="2">ATCC 51547 / Ice1</strain>
    </source>
</reference>
<dbReference type="Proteomes" id="UP000008550">
    <property type="component" value="Chromosome"/>
</dbReference>
<protein>
    <submittedName>
        <fullName evidence="1">Uncharacterized protein</fullName>
    </submittedName>
</protein>
<sequence length="107" mass="12688">MKSIEERHQEDLAHGRMVWVRFPDRPMCRHLTMTEFEEAKKEFNRKAIEVQKETGADCVIYATKTYNEDGSIRTAGLDIIPLDREEYDRRVQSLGSKDEMVYTVYKR</sequence>
<gene>
    <name evidence="1" type="ORF">HM1_0040</name>
</gene>
<dbReference type="EMBL" id="CP000930">
    <property type="protein sequence ID" value="ABZ82665.1"/>
    <property type="molecule type" value="Genomic_DNA"/>
</dbReference>
<dbReference type="KEGG" id="hmo:HM1_0040"/>
<dbReference type="RefSeq" id="WP_012281214.1">
    <property type="nucleotide sequence ID" value="NC_010337.2"/>
</dbReference>
<proteinExistence type="predicted"/>
<evidence type="ECO:0000313" key="2">
    <source>
        <dbReference type="Proteomes" id="UP000008550"/>
    </source>
</evidence>
<organism evidence="1 2">
    <name type="scientific">Heliobacterium modesticaldum (strain ATCC 51547 / Ice1)</name>
    <dbReference type="NCBI Taxonomy" id="498761"/>
    <lineage>
        <taxon>Bacteria</taxon>
        <taxon>Bacillati</taxon>
        <taxon>Bacillota</taxon>
        <taxon>Clostridia</taxon>
        <taxon>Eubacteriales</taxon>
        <taxon>Heliobacteriaceae</taxon>
        <taxon>Heliomicrobium</taxon>
    </lineage>
</organism>
<dbReference type="AlphaFoldDB" id="B0THZ2"/>
<evidence type="ECO:0000313" key="1">
    <source>
        <dbReference type="EMBL" id="ABZ82665.1"/>
    </source>
</evidence>
<accession>B0THZ2</accession>
<dbReference type="HOGENOM" id="CLU_2206387_0_0_9"/>
<name>B0THZ2_HELMI</name>